<feature type="compositionally biased region" description="Basic and acidic residues" evidence="1">
    <location>
        <begin position="117"/>
        <end position="132"/>
    </location>
</feature>
<sequence>MAQSQPRKVIRVGSTTKFSSLVQKIHTTEGSLVYLFIGDKSTLLHSSSRIRLLKQEAHHSKKELVIISDNHDILNIARRLSLKTRSPQQVGGDLSQSTPAPGAQSHVADIVTQTKEQAAEHKRQQQAIEKKTRSSIPTPPFPVSSKMPKIKVSSLPKPHIVKPPLSKPLKKIEGLDVRKEYEKRFGSAQQIALLDVKKYPSLLKGALFSVNRSTIFDIFSKLPFAYIAEKLFIGKLFRRLGVKRPNLPVIIILFTVFAVGLFFFAKDHLPLVTIRVTPHTIEEVIPYNLTASESVATPDFENNIIPVQSLEERHEESFTVTTTGSEYVRSYAEGFIDIYNEYSEQPQVLVANTRFINGDAVIFRLIDRVVVPGAEFEGNRLVESGKITALVRADSIGESFNIKPSSFSLPGLQGSDRFHKFSGKSTAPMTGGFDGERRIVTQQDREEILKKAREEMFSIVQRNLRKRIPSDLYVIHELPPDFASIEWSADEGEPAEHLTAKITAHSVAFVINEEHAEQAFARYASEQEQKEYEGYEQGAKREINYTVQDVRYREGVVQLTLEVVQSFRKIVDVEALTNELTGKRDVEVMRILEAKKNTNEFQKVNVRFWPFWVKTVPKDMNDIKIEFDYIDVPEGESDTESQ</sequence>
<protein>
    <recommendedName>
        <fullName evidence="5">Baseplate protein J-like domain-containing protein</fullName>
    </recommendedName>
</protein>
<organism evidence="3 4">
    <name type="scientific">Candidatus Spechtbacteria bacterium SB0662_bin_43</name>
    <dbReference type="NCBI Taxonomy" id="2604897"/>
    <lineage>
        <taxon>Bacteria</taxon>
        <taxon>Candidatus Spechtiibacteriota</taxon>
    </lineage>
</organism>
<accession>A0A845DM78</accession>
<feature type="region of interest" description="Disordered" evidence="1">
    <location>
        <begin position="84"/>
        <end position="148"/>
    </location>
</feature>
<evidence type="ECO:0000313" key="4">
    <source>
        <dbReference type="Proteomes" id="UP000449092"/>
    </source>
</evidence>
<keyword evidence="2" id="KW-0472">Membrane</keyword>
<keyword evidence="2" id="KW-0812">Transmembrane</keyword>
<evidence type="ECO:0000313" key="3">
    <source>
        <dbReference type="EMBL" id="MYE38443.1"/>
    </source>
</evidence>
<reference evidence="3 4" key="1">
    <citation type="submission" date="2019-09" db="EMBL/GenBank/DDBJ databases">
        <title>Characterisation of the sponge microbiome using genome-centric metagenomics.</title>
        <authorList>
            <person name="Engelberts J.P."/>
            <person name="Robbins S.J."/>
            <person name="De Goeij J.M."/>
            <person name="Aranda M."/>
            <person name="Bell S.C."/>
            <person name="Webster N.S."/>
        </authorList>
    </citation>
    <scope>NUCLEOTIDE SEQUENCE [LARGE SCALE GENOMIC DNA]</scope>
    <source>
        <strain evidence="3">SB0662_bin_43</strain>
    </source>
</reference>
<dbReference type="Proteomes" id="UP000449092">
    <property type="component" value="Unassembled WGS sequence"/>
</dbReference>
<evidence type="ECO:0000256" key="1">
    <source>
        <dbReference type="SAM" id="MobiDB-lite"/>
    </source>
</evidence>
<evidence type="ECO:0008006" key="5">
    <source>
        <dbReference type="Google" id="ProtNLM"/>
    </source>
</evidence>
<feature type="compositionally biased region" description="Polar residues" evidence="1">
    <location>
        <begin position="84"/>
        <end position="99"/>
    </location>
</feature>
<feature type="transmembrane region" description="Helical" evidence="2">
    <location>
        <begin position="247"/>
        <end position="265"/>
    </location>
</feature>
<dbReference type="AlphaFoldDB" id="A0A845DM78"/>
<proteinExistence type="predicted"/>
<gene>
    <name evidence="3" type="ORF">F4X82_02920</name>
</gene>
<keyword evidence="2" id="KW-1133">Transmembrane helix</keyword>
<comment type="caution">
    <text evidence="3">The sequence shown here is derived from an EMBL/GenBank/DDBJ whole genome shotgun (WGS) entry which is preliminary data.</text>
</comment>
<dbReference type="EMBL" id="VXOY01000025">
    <property type="protein sequence ID" value="MYE38443.1"/>
    <property type="molecule type" value="Genomic_DNA"/>
</dbReference>
<evidence type="ECO:0000256" key="2">
    <source>
        <dbReference type="SAM" id="Phobius"/>
    </source>
</evidence>
<name>A0A845DM78_9BACT</name>